<evidence type="ECO:0000313" key="2">
    <source>
        <dbReference type="Proteomes" id="UP001230220"/>
    </source>
</evidence>
<organism evidence="1 2">
    <name type="scientific">Breznakia pachnodae</name>
    <dbReference type="NCBI Taxonomy" id="265178"/>
    <lineage>
        <taxon>Bacteria</taxon>
        <taxon>Bacillati</taxon>
        <taxon>Bacillota</taxon>
        <taxon>Erysipelotrichia</taxon>
        <taxon>Erysipelotrichales</taxon>
        <taxon>Erysipelotrichaceae</taxon>
        <taxon>Breznakia</taxon>
    </lineage>
</organism>
<proteinExistence type="predicted"/>
<dbReference type="EMBL" id="JAUSUR010000001">
    <property type="protein sequence ID" value="MDQ0359578.1"/>
    <property type="molecule type" value="Genomic_DNA"/>
</dbReference>
<evidence type="ECO:0000313" key="1">
    <source>
        <dbReference type="EMBL" id="MDQ0359578.1"/>
    </source>
</evidence>
<name>A0ABU0DY56_9FIRM</name>
<dbReference type="Proteomes" id="UP001230220">
    <property type="component" value="Unassembled WGS sequence"/>
</dbReference>
<protein>
    <recommendedName>
        <fullName evidence="3">DUF3284 domain-containing protein</fullName>
    </recommendedName>
</protein>
<comment type="caution">
    <text evidence="1">The sequence shown here is derived from an EMBL/GenBank/DDBJ whole genome shotgun (WGS) entry which is preliminary data.</text>
</comment>
<evidence type="ECO:0008006" key="3">
    <source>
        <dbReference type="Google" id="ProtNLM"/>
    </source>
</evidence>
<sequence length="149" mass="17021">MEVTRVIEGSKEKLFSILMDSLLEDISEAQGKQVKLEDIGKGYSYKKQLKTKVGKEGLIRVTITQLEVPTIYEATFESAQGFNTLSYKLEDVDDSHFNLTYNEEFMSEKKSQNLNYGLMSKLYKRSNKKKANLVLNQLEAMMQGQIGEC</sequence>
<gene>
    <name evidence="1" type="ORF">J2S15_000309</name>
</gene>
<keyword evidence="2" id="KW-1185">Reference proteome</keyword>
<accession>A0ABU0DY56</accession>
<dbReference type="Pfam" id="PF11687">
    <property type="entry name" value="DUF3284"/>
    <property type="match status" value="1"/>
</dbReference>
<dbReference type="InterPro" id="IPR021701">
    <property type="entry name" value="DUF3284"/>
</dbReference>
<reference evidence="1 2" key="1">
    <citation type="submission" date="2023-07" db="EMBL/GenBank/DDBJ databases">
        <title>Genomic Encyclopedia of Type Strains, Phase IV (KMG-IV): sequencing the most valuable type-strain genomes for metagenomic binning, comparative biology and taxonomic classification.</title>
        <authorList>
            <person name="Goeker M."/>
        </authorList>
    </citation>
    <scope>NUCLEOTIDE SEQUENCE [LARGE SCALE GENOMIC DNA]</scope>
    <source>
        <strain evidence="1 2">DSM 16784</strain>
    </source>
</reference>
<dbReference type="RefSeq" id="WP_307404804.1">
    <property type="nucleotide sequence ID" value="NZ_JAUSUR010000001.1"/>
</dbReference>